<gene>
    <name evidence="1" type="ORF">L1987_33214</name>
</gene>
<dbReference type="Proteomes" id="UP001056120">
    <property type="component" value="Linkage Group LG11"/>
</dbReference>
<reference evidence="2" key="1">
    <citation type="journal article" date="2022" name="Mol. Ecol. Resour.">
        <title>The genomes of chicory, endive, great burdock and yacon provide insights into Asteraceae palaeo-polyploidization history and plant inulin production.</title>
        <authorList>
            <person name="Fan W."/>
            <person name="Wang S."/>
            <person name="Wang H."/>
            <person name="Wang A."/>
            <person name="Jiang F."/>
            <person name="Liu H."/>
            <person name="Zhao H."/>
            <person name="Xu D."/>
            <person name="Zhang Y."/>
        </authorList>
    </citation>
    <scope>NUCLEOTIDE SEQUENCE [LARGE SCALE GENOMIC DNA]</scope>
    <source>
        <strain evidence="2">cv. Yunnan</strain>
    </source>
</reference>
<comment type="caution">
    <text evidence="1">The sequence shown here is derived from an EMBL/GenBank/DDBJ whole genome shotgun (WGS) entry which is preliminary data.</text>
</comment>
<sequence length="108" mass="12486">MEQEVNMEEQENREDDDLGDHSHNDDTNSSFQGEETSSVRSKKRKCTRQVNSLSRDFHDAVVLFAESLKETSAELSEDIKFELDIKKENYDDAFRAFKNDIFDSIGMA</sequence>
<protein>
    <submittedName>
        <fullName evidence="1">Uncharacterized protein</fullName>
    </submittedName>
</protein>
<evidence type="ECO:0000313" key="1">
    <source>
        <dbReference type="EMBL" id="KAI3797949.1"/>
    </source>
</evidence>
<keyword evidence="2" id="KW-1185">Reference proteome</keyword>
<proteinExistence type="predicted"/>
<reference evidence="1 2" key="2">
    <citation type="journal article" date="2022" name="Mol. Ecol. Resour.">
        <title>The genomes of chicory, endive, great burdock and yacon provide insights into Asteraceae paleo-polyploidization history and plant inulin production.</title>
        <authorList>
            <person name="Fan W."/>
            <person name="Wang S."/>
            <person name="Wang H."/>
            <person name="Wang A."/>
            <person name="Jiang F."/>
            <person name="Liu H."/>
            <person name="Zhao H."/>
            <person name="Xu D."/>
            <person name="Zhang Y."/>
        </authorList>
    </citation>
    <scope>NUCLEOTIDE SEQUENCE [LARGE SCALE GENOMIC DNA]</scope>
    <source>
        <strain evidence="2">cv. Yunnan</strain>
        <tissue evidence="1">Leaves</tissue>
    </source>
</reference>
<name>A0ACB9HPX2_9ASTR</name>
<organism evidence="1 2">
    <name type="scientific">Smallanthus sonchifolius</name>
    <dbReference type="NCBI Taxonomy" id="185202"/>
    <lineage>
        <taxon>Eukaryota</taxon>
        <taxon>Viridiplantae</taxon>
        <taxon>Streptophyta</taxon>
        <taxon>Embryophyta</taxon>
        <taxon>Tracheophyta</taxon>
        <taxon>Spermatophyta</taxon>
        <taxon>Magnoliopsida</taxon>
        <taxon>eudicotyledons</taxon>
        <taxon>Gunneridae</taxon>
        <taxon>Pentapetalae</taxon>
        <taxon>asterids</taxon>
        <taxon>campanulids</taxon>
        <taxon>Asterales</taxon>
        <taxon>Asteraceae</taxon>
        <taxon>Asteroideae</taxon>
        <taxon>Heliantheae alliance</taxon>
        <taxon>Millerieae</taxon>
        <taxon>Smallanthus</taxon>
    </lineage>
</organism>
<evidence type="ECO:0000313" key="2">
    <source>
        <dbReference type="Proteomes" id="UP001056120"/>
    </source>
</evidence>
<accession>A0ACB9HPX2</accession>
<dbReference type="EMBL" id="CM042028">
    <property type="protein sequence ID" value="KAI3797949.1"/>
    <property type="molecule type" value="Genomic_DNA"/>
</dbReference>